<accession>A0A852ZQ36</accession>
<dbReference type="Pfam" id="PF10604">
    <property type="entry name" value="Polyketide_cyc2"/>
    <property type="match status" value="1"/>
</dbReference>
<dbReference type="PANTHER" id="PTHR36166">
    <property type="entry name" value="CHROMOSOME 9, WHOLE GENOME SHOTGUN SEQUENCE"/>
    <property type="match status" value="1"/>
</dbReference>
<protein>
    <recommendedName>
        <fullName evidence="3">SRPBCC domain-containing protein</fullName>
    </recommendedName>
</protein>
<keyword evidence="2" id="KW-1185">Reference proteome</keyword>
<dbReference type="Proteomes" id="UP000567795">
    <property type="component" value="Unassembled WGS sequence"/>
</dbReference>
<comment type="caution">
    <text evidence="1">The sequence shown here is derived from an EMBL/GenBank/DDBJ whole genome shotgun (WGS) entry which is preliminary data.</text>
</comment>
<dbReference type="InterPro" id="IPR019587">
    <property type="entry name" value="Polyketide_cyclase/dehydratase"/>
</dbReference>
<evidence type="ECO:0008006" key="3">
    <source>
        <dbReference type="Google" id="ProtNLM"/>
    </source>
</evidence>
<dbReference type="CDD" id="cd07822">
    <property type="entry name" value="SRPBCC_4"/>
    <property type="match status" value="1"/>
</dbReference>
<organism evidence="1 2">
    <name type="scientific">Allostreptomyces psammosilenae</name>
    <dbReference type="NCBI Taxonomy" id="1892865"/>
    <lineage>
        <taxon>Bacteria</taxon>
        <taxon>Bacillati</taxon>
        <taxon>Actinomycetota</taxon>
        <taxon>Actinomycetes</taxon>
        <taxon>Kitasatosporales</taxon>
        <taxon>Streptomycetaceae</taxon>
        <taxon>Allostreptomyces</taxon>
    </lineage>
</organism>
<dbReference type="InterPro" id="IPR023393">
    <property type="entry name" value="START-like_dom_sf"/>
</dbReference>
<dbReference type="RefSeq" id="WP_179812630.1">
    <property type="nucleotide sequence ID" value="NZ_JACBZD010000001.1"/>
</dbReference>
<proteinExistence type="predicted"/>
<evidence type="ECO:0000313" key="2">
    <source>
        <dbReference type="Proteomes" id="UP000567795"/>
    </source>
</evidence>
<dbReference type="Gene3D" id="3.30.530.20">
    <property type="match status" value="1"/>
</dbReference>
<dbReference type="SUPFAM" id="SSF55961">
    <property type="entry name" value="Bet v1-like"/>
    <property type="match status" value="1"/>
</dbReference>
<sequence>MPFSVTTSIEIDAPPERVWEVLTDFAGYQEWNPFIFSASGSATPGETLLMRFRDLKGRVTTFSPTVVAAVPGRELRWLGKLVHARLFAGEHQFYLRPLDGDRTRLEHREDFTGLLMPLLRPRMRRWTAPQFPVMDKALARVAESAPGA</sequence>
<gene>
    <name evidence="1" type="ORF">FHU37_000550</name>
</gene>
<dbReference type="EMBL" id="JACBZD010000001">
    <property type="protein sequence ID" value="NYI03607.1"/>
    <property type="molecule type" value="Genomic_DNA"/>
</dbReference>
<evidence type="ECO:0000313" key="1">
    <source>
        <dbReference type="EMBL" id="NYI03607.1"/>
    </source>
</evidence>
<dbReference type="AlphaFoldDB" id="A0A852ZQ36"/>
<reference evidence="1 2" key="1">
    <citation type="submission" date="2020-07" db="EMBL/GenBank/DDBJ databases">
        <title>Sequencing the genomes of 1000 actinobacteria strains.</title>
        <authorList>
            <person name="Klenk H.-P."/>
        </authorList>
    </citation>
    <scope>NUCLEOTIDE SEQUENCE [LARGE SCALE GENOMIC DNA]</scope>
    <source>
        <strain evidence="1 2">DSM 42178</strain>
    </source>
</reference>
<name>A0A852ZQ36_9ACTN</name>
<dbReference type="PANTHER" id="PTHR36166:SF1">
    <property type="entry name" value="SRPBCC DOMAIN-CONTAINING PROTEIN"/>
    <property type="match status" value="1"/>
</dbReference>